<proteinExistence type="predicted"/>
<evidence type="ECO:0000259" key="1">
    <source>
        <dbReference type="Pfam" id="PF00381"/>
    </source>
</evidence>
<gene>
    <name evidence="2" type="ORF">H9Q79_11390</name>
</gene>
<dbReference type="PANTHER" id="PTHR33705:SF5">
    <property type="entry name" value="HPR-LIKE PROTEIN CRH"/>
    <property type="match status" value="1"/>
</dbReference>
<evidence type="ECO:0000313" key="2">
    <source>
        <dbReference type="EMBL" id="QNM07529.1"/>
    </source>
</evidence>
<dbReference type="SUPFAM" id="SSF55594">
    <property type="entry name" value="HPr-like"/>
    <property type="match status" value="1"/>
</dbReference>
<dbReference type="RefSeq" id="WP_118644207.1">
    <property type="nucleotide sequence ID" value="NZ_CP060635.1"/>
</dbReference>
<dbReference type="Proteomes" id="UP000515860">
    <property type="component" value="Chromosome"/>
</dbReference>
<dbReference type="KEGG" id="whj:H9Q79_11390"/>
<reference evidence="2 3" key="1">
    <citation type="submission" date="2020-08" db="EMBL/GenBank/DDBJ databases">
        <authorList>
            <person name="Liu C."/>
            <person name="Sun Q."/>
        </authorList>
    </citation>
    <scope>NUCLEOTIDE SEQUENCE [LARGE SCALE GENOMIC DNA]</scope>
    <source>
        <strain evidence="2 3">NSJ-29</strain>
    </source>
</reference>
<protein>
    <submittedName>
        <fullName evidence="2">HPr family phosphocarrier protein</fullName>
    </submittedName>
</protein>
<dbReference type="EMBL" id="CP060635">
    <property type="protein sequence ID" value="QNM07529.1"/>
    <property type="molecule type" value="Genomic_DNA"/>
</dbReference>
<name>A0A7G9G9P7_9FIRM</name>
<keyword evidence="3" id="KW-1185">Reference proteome</keyword>
<dbReference type="PRINTS" id="PR00107">
    <property type="entry name" value="PHOSPHOCPHPR"/>
</dbReference>
<dbReference type="InterPro" id="IPR050399">
    <property type="entry name" value="HPr"/>
</dbReference>
<feature type="domain" description="HPr" evidence="1">
    <location>
        <begin position="3"/>
        <end position="82"/>
    </location>
</feature>
<dbReference type="Pfam" id="PF00381">
    <property type="entry name" value="PTS-HPr"/>
    <property type="match status" value="1"/>
</dbReference>
<dbReference type="InterPro" id="IPR000032">
    <property type="entry name" value="HPr-like"/>
</dbReference>
<dbReference type="AlphaFoldDB" id="A0A7G9G9P7"/>
<dbReference type="NCBIfam" id="TIGR01003">
    <property type="entry name" value="PTS_HPr_family"/>
    <property type="match status" value="1"/>
</dbReference>
<dbReference type="Gene3D" id="3.30.1340.10">
    <property type="entry name" value="HPr-like"/>
    <property type="match status" value="1"/>
</dbReference>
<accession>A0A7G9G9P7</accession>
<dbReference type="PANTHER" id="PTHR33705">
    <property type="entry name" value="PHOSPHOCARRIER PROTEIN HPR"/>
    <property type="match status" value="1"/>
</dbReference>
<dbReference type="CDD" id="cd00367">
    <property type="entry name" value="PTS-HPr_like"/>
    <property type="match status" value="1"/>
</dbReference>
<sequence length="84" mass="9081">MIKKPITIQISSGLEARPIAMLVQVASQFESEIYVESGKKKVNAKSIMGMMTLGLDTGENVTITVNGADETEAMSQIEGYLTNK</sequence>
<organism evidence="2 3">
    <name type="scientific">Wansuia hejianensis</name>
    <dbReference type="NCBI Taxonomy" id="2763667"/>
    <lineage>
        <taxon>Bacteria</taxon>
        <taxon>Bacillati</taxon>
        <taxon>Bacillota</taxon>
        <taxon>Clostridia</taxon>
        <taxon>Lachnospirales</taxon>
        <taxon>Lachnospiraceae</taxon>
        <taxon>Wansuia</taxon>
    </lineage>
</organism>
<evidence type="ECO:0000313" key="3">
    <source>
        <dbReference type="Proteomes" id="UP000515860"/>
    </source>
</evidence>
<dbReference type="InterPro" id="IPR035895">
    <property type="entry name" value="HPr-like_sf"/>
</dbReference>